<reference evidence="2 3" key="1">
    <citation type="journal article" date="2025" name="Anaerobe">
        <title>Description of Anaerococcus kampingiae sp. nov., Anaerococcus groningensis sp. nov., Anaerococcus martiniensis sp. nov., and Anaerococcus cruorum sp. nov., isolated from human clinical specimens.</title>
        <authorList>
            <person name="Boiten K.E."/>
            <person name="Meijer J."/>
            <person name="van Wezel E.M."/>
            <person name="Veloo A.C.M."/>
        </authorList>
    </citation>
    <scope>NUCLEOTIDE SEQUENCE [LARGE SCALE GENOMIC DNA]</scope>
    <source>
        <strain evidence="2 3">ENR0831</strain>
    </source>
</reference>
<keyword evidence="1" id="KW-0732">Signal</keyword>
<keyword evidence="3" id="KW-1185">Reference proteome</keyword>
<evidence type="ECO:0000313" key="2">
    <source>
        <dbReference type="EMBL" id="MFO3664762.1"/>
    </source>
</evidence>
<gene>
    <name evidence="2" type="ORF">ACCQ41_00620</name>
</gene>
<sequence>MTKRIKFILGLIIAIFLTSCTNSNPEELSDLIKAPETSSPILEGTWQVSKIEDITNNNPISDIQIGEKLYIDKNLVAMNDEYAFPPTFTSKYVNLYDYLANRGYDFEKIEKEESAIIVNASEGQFFARDFIQRSEDEIFFIADDKIVYLSRFSKTVDPEIIDKYTTLANKERVDLKSDQNAVEDTSLLLGVRERIDLSDGKQDYDYYTYYVNINPNGKVHYKKAYDIFLRGQNEYWKVRSPKSSVTELFDKIEAFPVRLENEMDEQDNINRYSFKDFDMDIRLNYVDMNFISFSYTTPLFDNTITQYGVLGTNELEDNKLVSIEEFTGEQDAYDQFKNMVINEATNKDSKIDPNDLIIENTNFGLVRDNGAWSIQTSIYTEESQKTASSQIPVRNYIEENTSSDLFVSRDQVRNINPQEKDYKLIPNTKYLIIQTADEILFHRINDGNIEKNPFFSIPTPNPTSFISFDQQIGTNAKSLEQTFVNSNTIIGGN</sequence>
<feature type="signal peptide" evidence="1">
    <location>
        <begin position="1"/>
        <end position="23"/>
    </location>
</feature>
<dbReference type="EMBL" id="JBGMEI010000001">
    <property type="protein sequence ID" value="MFO3664762.1"/>
    <property type="molecule type" value="Genomic_DNA"/>
</dbReference>
<proteinExistence type="predicted"/>
<comment type="caution">
    <text evidence="2">The sequence shown here is derived from an EMBL/GenBank/DDBJ whole genome shotgun (WGS) entry which is preliminary data.</text>
</comment>
<name>A0ABW9M5N8_9FIRM</name>
<dbReference type="RefSeq" id="WP_410030543.1">
    <property type="nucleotide sequence ID" value="NZ_JBGMEI010000001.1"/>
</dbReference>
<accession>A0ABW9M5N8</accession>
<evidence type="ECO:0000313" key="3">
    <source>
        <dbReference type="Proteomes" id="UP001637996"/>
    </source>
</evidence>
<feature type="chain" id="PRO_5046756694" description="Lipoprotein" evidence="1">
    <location>
        <begin position="24"/>
        <end position="493"/>
    </location>
</feature>
<evidence type="ECO:0000256" key="1">
    <source>
        <dbReference type="SAM" id="SignalP"/>
    </source>
</evidence>
<organism evidence="2 3">
    <name type="scientific">Anaerococcus martiniensis</name>
    <dbReference type="NCBI Taxonomy" id="3115615"/>
    <lineage>
        <taxon>Bacteria</taxon>
        <taxon>Bacillati</taxon>
        <taxon>Bacillota</taxon>
        <taxon>Tissierellia</taxon>
        <taxon>Tissierellales</taxon>
        <taxon>Peptoniphilaceae</taxon>
        <taxon>Anaerococcus</taxon>
    </lineage>
</organism>
<dbReference type="Proteomes" id="UP001637996">
    <property type="component" value="Unassembled WGS sequence"/>
</dbReference>
<protein>
    <recommendedName>
        <fullName evidence="4">Lipoprotein</fullName>
    </recommendedName>
</protein>
<evidence type="ECO:0008006" key="4">
    <source>
        <dbReference type="Google" id="ProtNLM"/>
    </source>
</evidence>
<dbReference type="PROSITE" id="PS51257">
    <property type="entry name" value="PROKAR_LIPOPROTEIN"/>
    <property type="match status" value="1"/>
</dbReference>